<keyword evidence="5" id="KW-1185">Reference proteome</keyword>
<dbReference type="OMA" id="ARRKSCC"/>
<keyword evidence="2" id="KW-0732">Signal</keyword>
<dbReference type="SMART" id="SM00199">
    <property type="entry name" value="SCY"/>
    <property type="match status" value="1"/>
</dbReference>
<proteinExistence type="predicted"/>
<dbReference type="Gene3D" id="2.40.50.40">
    <property type="match status" value="1"/>
</dbReference>
<evidence type="ECO:0000313" key="4">
    <source>
        <dbReference type="EMBL" id="GCB59925.1"/>
    </source>
</evidence>
<dbReference type="GO" id="GO:0008009">
    <property type="term" value="F:chemokine activity"/>
    <property type="evidence" value="ECO:0007669"/>
    <property type="project" value="InterPro"/>
</dbReference>
<dbReference type="InterPro" id="IPR036048">
    <property type="entry name" value="Interleukin_8-like_sf"/>
</dbReference>
<comment type="caution">
    <text evidence="4">The sequence shown here is derived from an EMBL/GenBank/DDBJ whole genome shotgun (WGS) entry which is preliminary data.</text>
</comment>
<evidence type="ECO:0000256" key="1">
    <source>
        <dbReference type="ARBA" id="ARBA00022514"/>
    </source>
</evidence>
<feature type="chain" id="PRO_5019147616" description="Chemokine interleukin-8-like domain-containing protein" evidence="2">
    <location>
        <begin position="20"/>
        <end position="89"/>
    </location>
</feature>
<dbReference type="InterPro" id="IPR001811">
    <property type="entry name" value="Chemokine_IL8-like_dom"/>
</dbReference>
<keyword evidence="1" id="KW-0202">Cytokine</keyword>
<protein>
    <recommendedName>
        <fullName evidence="3">Chemokine interleukin-8-like domain-containing protein</fullName>
    </recommendedName>
</protein>
<reference evidence="4 5" key="1">
    <citation type="journal article" date="2018" name="Nat. Ecol. Evol.">
        <title>Shark genomes provide insights into elasmobranch evolution and the origin of vertebrates.</title>
        <authorList>
            <person name="Hara Y"/>
            <person name="Yamaguchi K"/>
            <person name="Onimaru K"/>
            <person name="Kadota M"/>
            <person name="Koyanagi M"/>
            <person name="Keeley SD"/>
            <person name="Tatsumi K"/>
            <person name="Tanaka K"/>
            <person name="Motone F"/>
            <person name="Kageyama Y"/>
            <person name="Nozu R"/>
            <person name="Adachi N"/>
            <person name="Nishimura O"/>
            <person name="Nakagawa R"/>
            <person name="Tanegashima C"/>
            <person name="Kiyatake I"/>
            <person name="Matsumoto R"/>
            <person name="Murakumo K"/>
            <person name="Nishida K"/>
            <person name="Terakita A"/>
            <person name="Kuratani S"/>
            <person name="Sato K"/>
            <person name="Hyodo S Kuraku.S."/>
        </authorList>
    </citation>
    <scope>NUCLEOTIDE SEQUENCE [LARGE SCALE GENOMIC DNA]</scope>
</reference>
<dbReference type="GO" id="GO:0005615">
    <property type="term" value="C:extracellular space"/>
    <property type="evidence" value="ECO:0007669"/>
    <property type="project" value="UniProtKB-KW"/>
</dbReference>
<gene>
    <name evidence="4" type="ORF">scyTo_0012633</name>
</gene>
<dbReference type="AlphaFoldDB" id="A0A401NGD0"/>
<sequence>MKQVPVLICLSIIMYTVSTVPNLILKSCCRNYSVSVPRLNRIEDYVIQHSDCRCRIEAVVFKLKKILVCSDPNNNEVKNRVEKLSQKQG</sequence>
<feature type="domain" description="Chemokine interleukin-8-like" evidence="3">
    <location>
        <begin position="25"/>
        <end position="84"/>
    </location>
</feature>
<evidence type="ECO:0000313" key="5">
    <source>
        <dbReference type="Proteomes" id="UP000288216"/>
    </source>
</evidence>
<dbReference type="GO" id="GO:0006955">
    <property type="term" value="P:immune response"/>
    <property type="evidence" value="ECO:0007669"/>
    <property type="project" value="InterPro"/>
</dbReference>
<dbReference type="Pfam" id="PF00048">
    <property type="entry name" value="IL8"/>
    <property type="match status" value="1"/>
</dbReference>
<feature type="signal peptide" evidence="2">
    <location>
        <begin position="1"/>
        <end position="19"/>
    </location>
</feature>
<dbReference type="Proteomes" id="UP000288216">
    <property type="component" value="Unassembled WGS sequence"/>
</dbReference>
<evidence type="ECO:0000259" key="3">
    <source>
        <dbReference type="SMART" id="SM00199"/>
    </source>
</evidence>
<name>A0A401NGD0_SCYTO</name>
<dbReference type="SUPFAM" id="SSF54117">
    <property type="entry name" value="Interleukin 8-like chemokines"/>
    <property type="match status" value="1"/>
</dbReference>
<accession>A0A401NGD0</accession>
<organism evidence="4 5">
    <name type="scientific">Scyliorhinus torazame</name>
    <name type="common">Cloudy catshark</name>
    <name type="synonym">Catulus torazame</name>
    <dbReference type="NCBI Taxonomy" id="75743"/>
    <lineage>
        <taxon>Eukaryota</taxon>
        <taxon>Metazoa</taxon>
        <taxon>Chordata</taxon>
        <taxon>Craniata</taxon>
        <taxon>Vertebrata</taxon>
        <taxon>Chondrichthyes</taxon>
        <taxon>Elasmobranchii</taxon>
        <taxon>Galeomorphii</taxon>
        <taxon>Galeoidea</taxon>
        <taxon>Carcharhiniformes</taxon>
        <taxon>Scyliorhinidae</taxon>
        <taxon>Scyliorhinus</taxon>
    </lineage>
</organism>
<dbReference type="EMBL" id="BFAA01006162">
    <property type="protein sequence ID" value="GCB59925.1"/>
    <property type="molecule type" value="Genomic_DNA"/>
</dbReference>
<dbReference type="OrthoDB" id="9930747at2759"/>
<evidence type="ECO:0000256" key="2">
    <source>
        <dbReference type="SAM" id="SignalP"/>
    </source>
</evidence>